<feature type="transmembrane region" description="Helical" evidence="8">
    <location>
        <begin position="244"/>
        <end position="260"/>
    </location>
</feature>
<evidence type="ECO:0000313" key="10">
    <source>
        <dbReference type="EMBL" id="QPH47280.1"/>
    </source>
</evidence>
<dbReference type="GO" id="GO:0005886">
    <property type="term" value="C:plasma membrane"/>
    <property type="evidence" value="ECO:0007669"/>
    <property type="project" value="UniProtKB-SubCell"/>
</dbReference>
<accession>A0A7S9Q1Y8</accession>
<evidence type="ECO:0000256" key="1">
    <source>
        <dbReference type="ARBA" id="ARBA00004651"/>
    </source>
</evidence>
<dbReference type="PANTHER" id="PTHR23502:SF132">
    <property type="entry name" value="POLYAMINE TRANSPORTER 2-RELATED"/>
    <property type="match status" value="1"/>
</dbReference>
<dbReference type="SUPFAM" id="SSF103473">
    <property type="entry name" value="MFS general substrate transporter"/>
    <property type="match status" value="1"/>
</dbReference>
<dbReference type="PROSITE" id="PS50850">
    <property type="entry name" value="MFS"/>
    <property type="match status" value="1"/>
</dbReference>
<dbReference type="RefSeq" id="WP_181074320.1">
    <property type="nucleotide sequence ID" value="NZ_BQIN01000031.1"/>
</dbReference>
<feature type="transmembrane region" description="Helical" evidence="8">
    <location>
        <begin position="337"/>
        <end position="357"/>
    </location>
</feature>
<dbReference type="NCBIfam" id="TIGR00710">
    <property type="entry name" value="efflux_Bcr_CflA"/>
    <property type="match status" value="1"/>
</dbReference>
<dbReference type="GO" id="GO:1990961">
    <property type="term" value="P:xenobiotic detoxification by transmembrane export across the plasma membrane"/>
    <property type="evidence" value="ECO:0007669"/>
    <property type="project" value="InterPro"/>
</dbReference>
<dbReference type="CDD" id="cd17320">
    <property type="entry name" value="MFS_MdfA_MDR_like"/>
    <property type="match status" value="1"/>
</dbReference>
<evidence type="ECO:0000256" key="4">
    <source>
        <dbReference type="ARBA" id="ARBA00022475"/>
    </source>
</evidence>
<evidence type="ECO:0000256" key="7">
    <source>
        <dbReference type="ARBA" id="ARBA00023136"/>
    </source>
</evidence>
<feature type="transmembrane region" description="Helical" evidence="8">
    <location>
        <begin position="45"/>
        <end position="63"/>
    </location>
</feature>
<dbReference type="EMBL" id="CP064946">
    <property type="protein sequence ID" value="QPH47280.1"/>
    <property type="molecule type" value="Genomic_DNA"/>
</dbReference>
<evidence type="ECO:0000256" key="3">
    <source>
        <dbReference type="ARBA" id="ARBA00022448"/>
    </source>
</evidence>
<feature type="transmembrane region" description="Helical" evidence="8">
    <location>
        <begin position="72"/>
        <end position="91"/>
    </location>
</feature>
<dbReference type="GO" id="GO:0042910">
    <property type="term" value="F:xenobiotic transmembrane transporter activity"/>
    <property type="evidence" value="ECO:0007669"/>
    <property type="project" value="InterPro"/>
</dbReference>
<organism evidence="10 11">
    <name type="scientific">Pseudomonas fulva</name>
    <dbReference type="NCBI Taxonomy" id="47880"/>
    <lineage>
        <taxon>Bacteria</taxon>
        <taxon>Pseudomonadati</taxon>
        <taxon>Pseudomonadota</taxon>
        <taxon>Gammaproteobacteria</taxon>
        <taxon>Pseudomonadales</taxon>
        <taxon>Pseudomonadaceae</taxon>
        <taxon>Pseudomonas</taxon>
    </lineage>
</organism>
<evidence type="ECO:0000256" key="8">
    <source>
        <dbReference type="RuleBase" id="RU365088"/>
    </source>
</evidence>
<comment type="subcellular location">
    <subcellularLocation>
        <location evidence="8">Cell inner membrane</location>
        <topology evidence="8">Multi-pass membrane protein</topology>
    </subcellularLocation>
    <subcellularLocation>
        <location evidence="1">Cell membrane</location>
        <topology evidence="1">Multi-pass membrane protein</topology>
    </subcellularLocation>
</comment>
<dbReference type="InterPro" id="IPR004812">
    <property type="entry name" value="Efflux_drug-R_Bcr/CmlA"/>
</dbReference>
<keyword evidence="7 8" id="KW-0472">Membrane</keyword>
<evidence type="ECO:0000256" key="2">
    <source>
        <dbReference type="ARBA" id="ARBA00006236"/>
    </source>
</evidence>
<dbReference type="Gene3D" id="1.20.1720.10">
    <property type="entry name" value="Multidrug resistance protein D"/>
    <property type="match status" value="1"/>
</dbReference>
<keyword evidence="5 8" id="KW-0812">Transmembrane</keyword>
<dbReference type="Pfam" id="PF07690">
    <property type="entry name" value="MFS_1"/>
    <property type="match status" value="1"/>
</dbReference>
<feature type="transmembrane region" description="Helical" evidence="8">
    <location>
        <begin position="272"/>
        <end position="295"/>
    </location>
</feature>
<dbReference type="Proteomes" id="UP000594430">
    <property type="component" value="Chromosome"/>
</dbReference>
<gene>
    <name evidence="10" type="ORF">IZU98_12675</name>
</gene>
<dbReference type="AlphaFoldDB" id="A0A7S9Q1Y8"/>
<feature type="transmembrane region" description="Helical" evidence="8">
    <location>
        <begin position="207"/>
        <end position="224"/>
    </location>
</feature>
<evidence type="ECO:0000313" key="11">
    <source>
        <dbReference type="Proteomes" id="UP000594430"/>
    </source>
</evidence>
<feature type="transmembrane region" description="Helical" evidence="8">
    <location>
        <begin position="130"/>
        <end position="156"/>
    </location>
</feature>
<dbReference type="PRINTS" id="PR01035">
    <property type="entry name" value="TCRTETA"/>
</dbReference>
<dbReference type="InterPro" id="IPR001958">
    <property type="entry name" value="Tet-R_TetA/multi-R_MdtG-like"/>
</dbReference>
<keyword evidence="6 8" id="KW-1133">Transmembrane helix</keyword>
<feature type="domain" description="Major facilitator superfamily (MFS) profile" evidence="9">
    <location>
        <begin position="3"/>
        <end position="384"/>
    </location>
</feature>
<evidence type="ECO:0000259" key="9">
    <source>
        <dbReference type="PROSITE" id="PS50850"/>
    </source>
</evidence>
<reference evidence="10 11" key="1">
    <citation type="submission" date="2020-11" db="EMBL/GenBank/DDBJ databases">
        <title>Pseudomonas fulva producing VIM-24.</title>
        <authorList>
            <person name="Liu S."/>
        </authorList>
    </citation>
    <scope>NUCLEOTIDE SEQUENCE [LARGE SCALE GENOMIC DNA]</scope>
    <source>
        <strain evidence="10 11">ZDHY414</strain>
    </source>
</reference>
<dbReference type="InterPro" id="IPR020846">
    <property type="entry name" value="MFS_dom"/>
</dbReference>
<sequence length="392" mass="40981">MPRLSFILTVAMLSAFGLVASDIYLPAMPGMATEFGVASWQMPQTVSFYLLALAFAQLVYGPLSDRRGRKPVLLAGGVLYLLGSMGCALSSSYMGFIAWRMVEALGAAAGLVIGRALIADTCDKRTSAKVYAVVYPLVSLSPALAPAIGGHLAVAFGWRADFLFVAAFGALALLLALFVLPETLPVATRTRTGPFAGFGRVLGDRNFCRYTVVVCSIYCAWFVYLTQSPFLFVQAGLSEAQSGWLYVPLTLGIIGANRLARRLLDRLPYDRIVAIGITCFVLGAMGFLLAYAMGWRSVTAVVLPMCLVSLANGSSLSLAISGAIASEHGHAATASGLVGFCQIGSAAVVAMGVSAVSGTGFGVLAGAVAVLSFVALSACNPLAYRKQPAQRG</sequence>
<keyword evidence="4" id="KW-1003">Cell membrane</keyword>
<protein>
    <recommendedName>
        <fullName evidence="8">Bcr/CflA family efflux transporter</fullName>
    </recommendedName>
</protein>
<keyword evidence="8" id="KW-0997">Cell inner membrane</keyword>
<dbReference type="InterPro" id="IPR011701">
    <property type="entry name" value="MFS"/>
</dbReference>
<dbReference type="PANTHER" id="PTHR23502">
    <property type="entry name" value="MAJOR FACILITATOR SUPERFAMILY"/>
    <property type="match status" value="1"/>
</dbReference>
<proteinExistence type="inferred from homology"/>
<evidence type="ECO:0000256" key="5">
    <source>
        <dbReference type="ARBA" id="ARBA00022692"/>
    </source>
</evidence>
<comment type="caution">
    <text evidence="8">Lacks conserved residue(s) required for the propagation of feature annotation.</text>
</comment>
<feature type="transmembrane region" description="Helical" evidence="8">
    <location>
        <begin position="301"/>
        <end position="325"/>
    </location>
</feature>
<feature type="transmembrane region" description="Helical" evidence="8">
    <location>
        <begin position="97"/>
        <end position="118"/>
    </location>
</feature>
<feature type="transmembrane region" description="Helical" evidence="8">
    <location>
        <begin position="162"/>
        <end position="181"/>
    </location>
</feature>
<keyword evidence="3 8" id="KW-0813">Transport</keyword>
<comment type="similarity">
    <text evidence="2 8">Belongs to the major facilitator superfamily. Bcr/CmlA family.</text>
</comment>
<dbReference type="InterPro" id="IPR036259">
    <property type="entry name" value="MFS_trans_sf"/>
</dbReference>
<evidence type="ECO:0000256" key="6">
    <source>
        <dbReference type="ARBA" id="ARBA00022989"/>
    </source>
</evidence>
<name>A0A7S9Q1Y8_9PSED</name>
<feature type="transmembrane region" description="Helical" evidence="8">
    <location>
        <begin position="363"/>
        <end position="384"/>
    </location>
</feature>